<feature type="domain" description="HTH lacI-type" evidence="5">
    <location>
        <begin position="2"/>
        <end position="56"/>
    </location>
</feature>
<organism evidence="7 8">
    <name type="scientific">Sinorhizobium numidicum</name>
    <dbReference type="NCBI Taxonomy" id="680248"/>
    <lineage>
        <taxon>Bacteria</taxon>
        <taxon>Pseudomonadati</taxon>
        <taxon>Pseudomonadota</taxon>
        <taxon>Alphaproteobacteria</taxon>
        <taxon>Hyphomicrobiales</taxon>
        <taxon>Rhizobiaceae</taxon>
        <taxon>Sinorhizobium/Ensifer group</taxon>
        <taxon>Sinorhizobium</taxon>
    </lineage>
</organism>
<sequence>MVSIKDVARLAGVSDKTVSRVVNKEPNVHADTLQRVEAAIVSLGYVPNMAARLIRSNRSRTFGIITDFISTTPYSGDIVRGIQDWANANGRTVFLANTNGSLERERETWRTFQSHRIDGVLYVTMYHRVIDPESGDVHIPTVLVNCRPGPNRSYVSIEPDDFQGSRDLTKYLLEQGHRRIGYIRLNPRLLGAQLRYEAFREAIRDAGLSEQNLNVRLGMDGQIGEENNYVFAAATEILTQPERPTAIMCGNDEMALQAYIAALSLGLSIPTDVSIVGFDDFRTVSHALKPELTTAALPYYDLGYCSAERLERLLEGEDLDPKHATLPCRLVERGSVGAI</sequence>
<dbReference type="RefSeq" id="WP_280731002.1">
    <property type="nucleotide sequence ID" value="NZ_CP120367.1"/>
</dbReference>
<dbReference type="SUPFAM" id="SSF53822">
    <property type="entry name" value="Periplasmic binding protein-like I"/>
    <property type="match status" value="1"/>
</dbReference>
<dbReference type="SUPFAM" id="SSF47413">
    <property type="entry name" value="lambda repressor-like DNA-binding domains"/>
    <property type="match status" value="1"/>
</dbReference>
<evidence type="ECO:0000313" key="7">
    <source>
        <dbReference type="EMBL" id="WEX80301.1"/>
    </source>
</evidence>
<keyword evidence="1" id="KW-0678">Repressor</keyword>
<dbReference type="PRINTS" id="PR00036">
    <property type="entry name" value="HTHLACI"/>
</dbReference>
<dbReference type="PANTHER" id="PTHR30146">
    <property type="entry name" value="LACI-RELATED TRANSCRIPTIONAL REPRESSOR"/>
    <property type="match status" value="1"/>
</dbReference>
<dbReference type="EMBL" id="CP120370">
    <property type="protein sequence ID" value="WEX80301.1"/>
    <property type="molecule type" value="Genomic_DNA"/>
</dbReference>
<evidence type="ECO:0000313" key="8">
    <source>
        <dbReference type="Proteomes" id="UP001235547"/>
    </source>
</evidence>
<proteinExistence type="predicted"/>
<evidence type="ECO:0000256" key="3">
    <source>
        <dbReference type="ARBA" id="ARBA00023125"/>
    </source>
</evidence>
<dbReference type="Gene3D" id="3.40.50.2300">
    <property type="match status" value="2"/>
</dbReference>
<name>A0ABY8CNR5_9HYPH</name>
<protein>
    <submittedName>
        <fullName evidence="7">LacI family DNA-binding transcriptional regulator</fullName>
    </submittedName>
</protein>
<dbReference type="PANTHER" id="PTHR30146:SF148">
    <property type="entry name" value="HTH-TYPE TRANSCRIPTIONAL REPRESSOR PURR-RELATED"/>
    <property type="match status" value="1"/>
</dbReference>
<evidence type="ECO:0000256" key="4">
    <source>
        <dbReference type="ARBA" id="ARBA00023163"/>
    </source>
</evidence>
<dbReference type="Pfam" id="PF00356">
    <property type="entry name" value="LacI"/>
    <property type="match status" value="1"/>
</dbReference>
<reference evidence="7 8" key="1">
    <citation type="submission" date="2023-03" db="EMBL/GenBank/DDBJ databases">
        <authorList>
            <person name="Kaur S."/>
            <person name="Espinosa-Saiz D."/>
            <person name="Velazquez E."/>
            <person name="Menendez E."/>
            <person name="diCenzo G.C."/>
        </authorList>
    </citation>
    <scope>NUCLEOTIDE SEQUENCE [LARGE SCALE GENOMIC DNA]</scope>
    <source>
        <strain evidence="7 8">LMG 27395</strain>
    </source>
</reference>
<dbReference type="InterPro" id="IPR000843">
    <property type="entry name" value="HTH_LacI"/>
</dbReference>
<accession>A0ABY8CNR5</accession>
<dbReference type="InterPro" id="IPR001387">
    <property type="entry name" value="Cro/C1-type_HTH"/>
</dbReference>
<evidence type="ECO:0000259" key="5">
    <source>
        <dbReference type="PROSITE" id="PS50932"/>
    </source>
</evidence>
<gene>
    <name evidence="7" type="ORF">PYH38_001720</name>
</gene>
<evidence type="ECO:0000259" key="6">
    <source>
        <dbReference type="PROSITE" id="PS50943"/>
    </source>
</evidence>
<dbReference type="PROSITE" id="PS50943">
    <property type="entry name" value="HTH_CROC1"/>
    <property type="match status" value="1"/>
</dbReference>
<dbReference type="Gene3D" id="1.10.260.40">
    <property type="entry name" value="lambda repressor-like DNA-binding domains"/>
    <property type="match status" value="1"/>
</dbReference>
<keyword evidence="2" id="KW-0805">Transcription regulation</keyword>
<dbReference type="CDD" id="cd01392">
    <property type="entry name" value="HTH_LacI"/>
    <property type="match status" value="1"/>
</dbReference>
<feature type="domain" description="HTH cro/C1-type" evidence="6">
    <location>
        <begin position="3"/>
        <end position="46"/>
    </location>
</feature>
<dbReference type="Proteomes" id="UP001235547">
    <property type="component" value="Chromosome 2"/>
</dbReference>
<dbReference type="CDD" id="cd06288">
    <property type="entry name" value="PBP1_sucrose_transcription_regulator"/>
    <property type="match status" value="1"/>
</dbReference>
<dbReference type="PROSITE" id="PS00356">
    <property type="entry name" value="HTH_LACI_1"/>
    <property type="match status" value="1"/>
</dbReference>
<dbReference type="PROSITE" id="PS50932">
    <property type="entry name" value="HTH_LACI_2"/>
    <property type="match status" value="1"/>
</dbReference>
<dbReference type="SMART" id="SM00354">
    <property type="entry name" value="HTH_LACI"/>
    <property type="match status" value="1"/>
</dbReference>
<evidence type="ECO:0000256" key="2">
    <source>
        <dbReference type="ARBA" id="ARBA00023015"/>
    </source>
</evidence>
<keyword evidence="8" id="KW-1185">Reference proteome</keyword>
<keyword evidence="4" id="KW-0804">Transcription</keyword>
<dbReference type="InterPro" id="IPR028082">
    <property type="entry name" value="Peripla_BP_I"/>
</dbReference>
<evidence type="ECO:0000256" key="1">
    <source>
        <dbReference type="ARBA" id="ARBA00022491"/>
    </source>
</evidence>
<dbReference type="InterPro" id="IPR010982">
    <property type="entry name" value="Lambda_DNA-bd_dom_sf"/>
</dbReference>
<dbReference type="Pfam" id="PF13377">
    <property type="entry name" value="Peripla_BP_3"/>
    <property type="match status" value="1"/>
</dbReference>
<keyword evidence="3 7" id="KW-0238">DNA-binding</keyword>
<dbReference type="GO" id="GO:0003677">
    <property type="term" value="F:DNA binding"/>
    <property type="evidence" value="ECO:0007669"/>
    <property type="project" value="UniProtKB-KW"/>
</dbReference>
<dbReference type="InterPro" id="IPR046335">
    <property type="entry name" value="LacI/GalR-like_sensor"/>
</dbReference>